<sequence>LKEMAVKSPTSTSTDNNVEVKEELSHIVYLLKVIQERIEKIEVDIKGNSARPKERKSGLRMERELNHKKSKTNIAFAIWLLEICYVPRSLRRLNSVWKPKKSWIPEVPQAQKLDAMLKEDGKKLDHAVEMPVVEHITEFSGNGLSLMKLKEKLKLREVLLFSPPKIPGKDDVTGEPLIQRSDDNEETLKKRLATYHKQTTPVVEYYKQKGIWAPVDASQNTNVVWASLLAIFNKGK</sequence>
<dbReference type="EMBL" id="CAJVPT010017659">
    <property type="protein sequence ID" value="CAG8627961.1"/>
    <property type="molecule type" value="Genomic_DNA"/>
</dbReference>
<gene>
    <name evidence="1" type="ORF">ACOLOM_LOCUS7539</name>
</gene>
<evidence type="ECO:0000313" key="1">
    <source>
        <dbReference type="EMBL" id="CAG8627961.1"/>
    </source>
</evidence>
<proteinExistence type="predicted"/>
<comment type="caution">
    <text evidence="1">The sequence shown here is derived from an EMBL/GenBank/DDBJ whole genome shotgun (WGS) entry which is preliminary data.</text>
</comment>
<reference evidence="1" key="1">
    <citation type="submission" date="2021-06" db="EMBL/GenBank/DDBJ databases">
        <authorList>
            <person name="Kallberg Y."/>
            <person name="Tangrot J."/>
            <person name="Rosling A."/>
        </authorList>
    </citation>
    <scope>NUCLEOTIDE SEQUENCE</scope>
    <source>
        <strain evidence="1">CL356</strain>
    </source>
</reference>
<keyword evidence="2" id="KW-1185">Reference proteome</keyword>
<dbReference type="Proteomes" id="UP000789525">
    <property type="component" value="Unassembled WGS sequence"/>
</dbReference>
<evidence type="ECO:0000313" key="2">
    <source>
        <dbReference type="Proteomes" id="UP000789525"/>
    </source>
</evidence>
<organism evidence="1 2">
    <name type="scientific">Acaulospora colombiana</name>
    <dbReference type="NCBI Taxonomy" id="27376"/>
    <lineage>
        <taxon>Eukaryota</taxon>
        <taxon>Fungi</taxon>
        <taxon>Fungi incertae sedis</taxon>
        <taxon>Mucoromycota</taxon>
        <taxon>Glomeromycotina</taxon>
        <taxon>Glomeromycetes</taxon>
        <taxon>Diversisporales</taxon>
        <taxon>Acaulosporaceae</taxon>
        <taxon>Acaulospora</taxon>
    </lineage>
</organism>
<protein>
    <submittedName>
        <fullName evidence="1">11865_t:CDS:1</fullName>
    </submittedName>
</protein>
<accession>A0ACA9N2K5</accession>
<feature type="non-terminal residue" evidence="1">
    <location>
        <position position="1"/>
    </location>
</feature>
<name>A0ACA9N2K5_9GLOM</name>